<dbReference type="Gene3D" id="1.20.1080.10">
    <property type="entry name" value="Glycerol uptake facilitator protein"/>
    <property type="match status" value="1"/>
</dbReference>
<feature type="transmembrane region" description="Helical" evidence="9">
    <location>
        <begin position="197"/>
        <end position="220"/>
    </location>
</feature>
<evidence type="ECO:0000256" key="7">
    <source>
        <dbReference type="ARBA" id="ARBA00023136"/>
    </source>
</evidence>
<name>A0A4R3J885_9RHOB</name>
<dbReference type="OrthoDB" id="9807293at2"/>
<comment type="caution">
    <text evidence="10">The sequence shown here is derived from an EMBL/GenBank/DDBJ whole genome shotgun (WGS) entry which is preliminary data.</text>
</comment>
<evidence type="ECO:0000256" key="4">
    <source>
        <dbReference type="ARBA" id="ARBA00022475"/>
    </source>
</evidence>
<dbReference type="SUPFAM" id="SSF81338">
    <property type="entry name" value="Aquaporin-like"/>
    <property type="match status" value="1"/>
</dbReference>
<evidence type="ECO:0000313" key="10">
    <source>
        <dbReference type="EMBL" id="TCS60730.1"/>
    </source>
</evidence>
<protein>
    <submittedName>
        <fullName evidence="10">Aquaporin Z</fullName>
    </submittedName>
</protein>
<dbReference type="PANTHER" id="PTHR19139:SF199">
    <property type="entry name" value="MIP17260P"/>
    <property type="match status" value="1"/>
</dbReference>
<dbReference type="PRINTS" id="PR00783">
    <property type="entry name" value="MINTRINSICP"/>
</dbReference>
<reference evidence="10 11" key="1">
    <citation type="submission" date="2019-03" db="EMBL/GenBank/DDBJ databases">
        <title>Genomic Encyclopedia of Type Strains, Phase IV (KMG-IV): sequencing the most valuable type-strain genomes for metagenomic binning, comparative biology and taxonomic classification.</title>
        <authorList>
            <person name="Goeker M."/>
        </authorList>
    </citation>
    <scope>NUCLEOTIDE SEQUENCE [LARGE SCALE GENOMIC DNA]</scope>
    <source>
        <strain evidence="10 11">DSM 104836</strain>
    </source>
</reference>
<evidence type="ECO:0000313" key="11">
    <source>
        <dbReference type="Proteomes" id="UP000295696"/>
    </source>
</evidence>
<dbReference type="PROSITE" id="PS00221">
    <property type="entry name" value="MIP"/>
    <property type="match status" value="1"/>
</dbReference>
<feature type="transmembrane region" description="Helical" evidence="9">
    <location>
        <begin position="35"/>
        <end position="55"/>
    </location>
</feature>
<dbReference type="Proteomes" id="UP000295696">
    <property type="component" value="Unassembled WGS sequence"/>
</dbReference>
<keyword evidence="5 8" id="KW-0812">Transmembrane</keyword>
<dbReference type="NCBIfam" id="TIGR00861">
    <property type="entry name" value="MIP"/>
    <property type="match status" value="1"/>
</dbReference>
<keyword evidence="7 9" id="KW-0472">Membrane</keyword>
<accession>A0A4R3J885</accession>
<comment type="similarity">
    <text evidence="2 8">Belongs to the MIP/aquaporin (TC 1.A.8) family.</text>
</comment>
<keyword evidence="6 9" id="KW-1133">Transmembrane helix</keyword>
<feature type="transmembrane region" description="Helical" evidence="9">
    <location>
        <begin position="131"/>
        <end position="152"/>
    </location>
</feature>
<evidence type="ECO:0000256" key="8">
    <source>
        <dbReference type="RuleBase" id="RU000477"/>
    </source>
</evidence>
<evidence type="ECO:0000256" key="2">
    <source>
        <dbReference type="ARBA" id="ARBA00006175"/>
    </source>
</evidence>
<keyword evidence="3 8" id="KW-0813">Transport</keyword>
<dbReference type="InterPro" id="IPR023271">
    <property type="entry name" value="Aquaporin-like"/>
</dbReference>
<dbReference type="PANTHER" id="PTHR19139">
    <property type="entry name" value="AQUAPORIN TRANSPORTER"/>
    <property type="match status" value="1"/>
</dbReference>
<feature type="transmembrane region" description="Helical" evidence="9">
    <location>
        <begin position="82"/>
        <end position="104"/>
    </location>
</feature>
<dbReference type="InterPro" id="IPR034294">
    <property type="entry name" value="Aquaporin_transptr"/>
</dbReference>
<dbReference type="GO" id="GO:0015250">
    <property type="term" value="F:water channel activity"/>
    <property type="evidence" value="ECO:0007669"/>
    <property type="project" value="TreeGrafter"/>
</dbReference>
<proteinExistence type="inferred from homology"/>
<evidence type="ECO:0000256" key="3">
    <source>
        <dbReference type="ARBA" id="ARBA00022448"/>
    </source>
</evidence>
<feature type="transmembrane region" description="Helical" evidence="9">
    <location>
        <begin position="164"/>
        <end position="185"/>
    </location>
</feature>
<dbReference type="GO" id="GO:0005886">
    <property type="term" value="C:plasma membrane"/>
    <property type="evidence" value="ECO:0007669"/>
    <property type="project" value="UniProtKB-SubCell"/>
</dbReference>
<keyword evidence="11" id="KW-1185">Reference proteome</keyword>
<dbReference type="InterPro" id="IPR022357">
    <property type="entry name" value="MIP_CS"/>
</dbReference>
<comment type="subcellular location">
    <subcellularLocation>
        <location evidence="1">Cell membrane</location>
        <topology evidence="1">Multi-pass membrane protein</topology>
    </subcellularLocation>
</comment>
<dbReference type="RefSeq" id="WP_132246860.1">
    <property type="nucleotide sequence ID" value="NZ_CBDUOC010000019.1"/>
</dbReference>
<evidence type="ECO:0000256" key="5">
    <source>
        <dbReference type="ARBA" id="ARBA00022692"/>
    </source>
</evidence>
<dbReference type="InterPro" id="IPR000425">
    <property type="entry name" value="MIP"/>
</dbReference>
<evidence type="ECO:0000256" key="1">
    <source>
        <dbReference type="ARBA" id="ARBA00004651"/>
    </source>
</evidence>
<gene>
    <name evidence="10" type="ORF">EDD52_11323</name>
</gene>
<organism evidence="10 11">
    <name type="scientific">Primorskyibacter sedentarius</name>
    <dbReference type="NCBI Taxonomy" id="745311"/>
    <lineage>
        <taxon>Bacteria</taxon>
        <taxon>Pseudomonadati</taxon>
        <taxon>Pseudomonadota</taxon>
        <taxon>Alphaproteobacteria</taxon>
        <taxon>Rhodobacterales</taxon>
        <taxon>Roseobacteraceae</taxon>
        <taxon>Primorskyibacter</taxon>
    </lineage>
</organism>
<keyword evidence="4" id="KW-1003">Cell membrane</keyword>
<evidence type="ECO:0000256" key="6">
    <source>
        <dbReference type="ARBA" id="ARBA00022989"/>
    </source>
</evidence>
<dbReference type="EMBL" id="SLZU01000013">
    <property type="protein sequence ID" value="TCS60730.1"/>
    <property type="molecule type" value="Genomic_DNA"/>
</dbReference>
<sequence>MKREIAEAFGTFVLVFFGVGSAVLAGGGIGVADSISITGISLAFGISVVAMAYSIGQVSGAHLNPAVSLGAMVAGRIDQKTFISYSIAQTLGAILAAFAVFIIAKNSSGGFDIAAHGIGQNGYGAGYGGEFNVLGAFLFEVIATMVFIVVILGVTEEKTGTPMFAGLVIGLTLTMIHLVGITVTGTSVNPARSIGPALFAGGTALAQLWLFIVAPLLGAFAGGMLHKLKVTSPPANTEEVASGPEA</sequence>
<dbReference type="AlphaFoldDB" id="A0A4R3J885"/>
<evidence type="ECO:0000256" key="9">
    <source>
        <dbReference type="SAM" id="Phobius"/>
    </source>
</evidence>
<dbReference type="Pfam" id="PF00230">
    <property type="entry name" value="MIP"/>
    <property type="match status" value="1"/>
</dbReference>